<keyword evidence="7" id="KW-1185">Reference proteome</keyword>
<reference evidence="6" key="1">
    <citation type="journal article" date="2020" name="Stud. Mycol.">
        <title>101 Dothideomycetes genomes: a test case for predicting lifestyles and emergence of pathogens.</title>
        <authorList>
            <person name="Haridas S."/>
            <person name="Albert R."/>
            <person name="Binder M."/>
            <person name="Bloem J."/>
            <person name="Labutti K."/>
            <person name="Salamov A."/>
            <person name="Andreopoulos B."/>
            <person name="Baker S."/>
            <person name="Barry K."/>
            <person name="Bills G."/>
            <person name="Bluhm B."/>
            <person name="Cannon C."/>
            <person name="Castanera R."/>
            <person name="Culley D."/>
            <person name="Daum C."/>
            <person name="Ezra D."/>
            <person name="Gonzalez J."/>
            <person name="Henrissat B."/>
            <person name="Kuo A."/>
            <person name="Liang C."/>
            <person name="Lipzen A."/>
            <person name="Lutzoni F."/>
            <person name="Magnuson J."/>
            <person name="Mondo S."/>
            <person name="Nolan M."/>
            <person name="Ohm R."/>
            <person name="Pangilinan J."/>
            <person name="Park H.-J."/>
            <person name="Ramirez L."/>
            <person name="Alfaro M."/>
            <person name="Sun H."/>
            <person name="Tritt A."/>
            <person name="Yoshinaga Y."/>
            <person name="Zwiers L.-H."/>
            <person name="Turgeon B."/>
            <person name="Goodwin S."/>
            <person name="Spatafora J."/>
            <person name="Crous P."/>
            <person name="Grigoriev I."/>
        </authorList>
    </citation>
    <scope>NUCLEOTIDE SEQUENCE</scope>
    <source>
        <strain evidence="6">ATCC 16933</strain>
    </source>
</reference>
<dbReference type="EMBL" id="MU001675">
    <property type="protein sequence ID" value="KAF2459412.1"/>
    <property type="molecule type" value="Genomic_DNA"/>
</dbReference>
<evidence type="ECO:0000313" key="6">
    <source>
        <dbReference type="EMBL" id="KAF2459412.1"/>
    </source>
</evidence>
<dbReference type="OrthoDB" id="19091at2759"/>
<sequence>MKTNAVQLPVAGTWALPFAAYYAFLANRIVYYRLKHSKYSGESTGEAGTESSDPAADPLFCASRAHANFGENVPVTLLLAIIAELNGADRRRLHYVLGLLLALRVLQAELGLARPGGRAQGRTLGYFGTQGIMLGLAGWAGKLVGYSWS</sequence>
<evidence type="ECO:0000256" key="5">
    <source>
        <dbReference type="SAM" id="Phobius"/>
    </source>
</evidence>
<dbReference type="InterPro" id="IPR001129">
    <property type="entry name" value="Membr-assoc_MAPEG"/>
</dbReference>
<keyword evidence="2 5" id="KW-0812">Transmembrane</keyword>
<organism evidence="6 7">
    <name type="scientific">Lineolata rhizophorae</name>
    <dbReference type="NCBI Taxonomy" id="578093"/>
    <lineage>
        <taxon>Eukaryota</taxon>
        <taxon>Fungi</taxon>
        <taxon>Dikarya</taxon>
        <taxon>Ascomycota</taxon>
        <taxon>Pezizomycotina</taxon>
        <taxon>Dothideomycetes</taxon>
        <taxon>Dothideomycetes incertae sedis</taxon>
        <taxon>Lineolatales</taxon>
        <taxon>Lineolataceae</taxon>
        <taxon>Lineolata</taxon>
    </lineage>
</organism>
<feature type="transmembrane region" description="Helical" evidence="5">
    <location>
        <begin position="6"/>
        <end position="25"/>
    </location>
</feature>
<keyword evidence="3 5" id="KW-1133">Transmembrane helix</keyword>
<proteinExistence type="predicted"/>
<evidence type="ECO:0000256" key="4">
    <source>
        <dbReference type="ARBA" id="ARBA00023136"/>
    </source>
</evidence>
<accession>A0A6A6P6P7</accession>
<dbReference type="GO" id="GO:0016020">
    <property type="term" value="C:membrane"/>
    <property type="evidence" value="ECO:0007669"/>
    <property type="project" value="UniProtKB-SubCell"/>
</dbReference>
<dbReference type="SUPFAM" id="SSF161084">
    <property type="entry name" value="MAPEG domain-like"/>
    <property type="match status" value="1"/>
</dbReference>
<comment type="subcellular location">
    <subcellularLocation>
        <location evidence="1">Membrane</location>
    </subcellularLocation>
</comment>
<protein>
    <submittedName>
        <fullName evidence="6">Membrane-associated, eicosanoid/glutathione metabolism protein</fullName>
    </submittedName>
</protein>
<dbReference type="AlphaFoldDB" id="A0A6A6P6P7"/>
<evidence type="ECO:0000256" key="2">
    <source>
        <dbReference type="ARBA" id="ARBA00022692"/>
    </source>
</evidence>
<dbReference type="PANTHER" id="PTHR35814">
    <property type="match status" value="1"/>
</dbReference>
<dbReference type="Proteomes" id="UP000799766">
    <property type="component" value="Unassembled WGS sequence"/>
</dbReference>
<dbReference type="InterPro" id="IPR023352">
    <property type="entry name" value="MAPEG-like_dom_sf"/>
</dbReference>
<evidence type="ECO:0000256" key="1">
    <source>
        <dbReference type="ARBA" id="ARBA00004370"/>
    </source>
</evidence>
<evidence type="ECO:0000256" key="3">
    <source>
        <dbReference type="ARBA" id="ARBA00022989"/>
    </source>
</evidence>
<name>A0A6A6P6P7_9PEZI</name>
<evidence type="ECO:0000313" key="7">
    <source>
        <dbReference type="Proteomes" id="UP000799766"/>
    </source>
</evidence>
<keyword evidence="4 5" id="KW-0472">Membrane</keyword>
<dbReference type="Pfam" id="PF01124">
    <property type="entry name" value="MAPEG"/>
    <property type="match status" value="1"/>
</dbReference>
<gene>
    <name evidence="6" type="ORF">BDY21DRAFT_281994</name>
</gene>
<dbReference type="Gene3D" id="1.20.120.550">
    <property type="entry name" value="Membrane associated eicosanoid/glutathione metabolism-like domain"/>
    <property type="match status" value="1"/>
</dbReference>
<dbReference type="PANTHER" id="PTHR35814:SF1">
    <property type="entry name" value="GLUTATHIONE S-TRANSFERASE-RELATED"/>
    <property type="match status" value="1"/>
</dbReference>